<evidence type="ECO:0000313" key="2">
    <source>
        <dbReference type="Proteomes" id="UP000620133"/>
    </source>
</evidence>
<evidence type="ECO:0000313" key="1">
    <source>
        <dbReference type="EMBL" id="BCR35197.1"/>
    </source>
</evidence>
<gene>
    <name evidence="1" type="ORF">MPAN_000900</name>
</gene>
<dbReference type="InterPro" id="IPR010992">
    <property type="entry name" value="IHF-like_DNA-bd_dom_sf"/>
</dbReference>
<keyword evidence="2" id="KW-1185">Reference proteome</keyword>
<reference evidence="1" key="1">
    <citation type="submission" date="2021-01" db="EMBL/GenBank/DDBJ databases">
        <title>Draft genome sequence of Acholeplasmataceae bacterium strain Mahy22.</title>
        <authorList>
            <person name="Watanabe M."/>
            <person name="Kojima H."/>
            <person name="Fukui M."/>
        </authorList>
    </citation>
    <scope>NUCLEOTIDE SEQUENCE</scope>
    <source>
        <strain evidence="1">Mahy22</strain>
    </source>
</reference>
<dbReference type="Proteomes" id="UP000620133">
    <property type="component" value="Chromosome"/>
</dbReference>
<dbReference type="AlphaFoldDB" id="A0A7U9TH99"/>
<organism evidence="1 2">
    <name type="scientific">Mariniplasma anaerobium</name>
    <dbReference type="NCBI Taxonomy" id="2735436"/>
    <lineage>
        <taxon>Bacteria</taxon>
        <taxon>Bacillati</taxon>
        <taxon>Mycoplasmatota</taxon>
        <taxon>Mollicutes</taxon>
        <taxon>Acholeplasmatales</taxon>
        <taxon>Acholeplasmataceae</taxon>
        <taxon>Mariniplasma</taxon>
    </lineage>
</organism>
<dbReference type="SUPFAM" id="SSF47729">
    <property type="entry name" value="IHF-like DNA-binding proteins"/>
    <property type="match status" value="1"/>
</dbReference>
<dbReference type="GO" id="GO:0003677">
    <property type="term" value="F:DNA binding"/>
    <property type="evidence" value="ECO:0007669"/>
    <property type="project" value="InterPro"/>
</dbReference>
<dbReference type="KEGG" id="manr:MPAN_000900"/>
<accession>A0A7U9TH99</accession>
<protein>
    <submittedName>
        <fullName evidence="1">Uncharacterized protein</fullName>
    </submittedName>
</protein>
<sequence length="80" mass="9627">MRQSKPKIMDEKQIADLLAIRTGLEVNLVRTLMHYYERIILHSAMRGNYVTIDNLFTIYHRNNKIEIRFTEKAQKHLKKK</sequence>
<dbReference type="EMBL" id="AP024412">
    <property type="protein sequence ID" value="BCR35197.1"/>
    <property type="molecule type" value="Genomic_DNA"/>
</dbReference>
<name>A0A7U9TH99_9MOLU</name>
<dbReference type="RefSeq" id="WP_176239071.1">
    <property type="nucleotide sequence ID" value="NZ_AP024412.1"/>
</dbReference>
<proteinExistence type="predicted"/>